<dbReference type="InterPro" id="IPR036034">
    <property type="entry name" value="PDZ_sf"/>
</dbReference>
<dbReference type="InterPro" id="IPR001478">
    <property type="entry name" value="PDZ"/>
</dbReference>
<dbReference type="Gene3D" id="2.30.42.10">
    <property type="match status" value="1"/>
</dbReference>
<dbReference type="SMART" id="SM00228">
    <property type="entry name" value="PDZ"/>
    <property type="match status" value="1"/>
</dbReference>
<evidence type="ECO:0000256" key="1">
    <source>
        <dbReference type="ARBA" id="ARBA00022670"/>
    </source>
</evidence>
<accession>A0A401Z7I8</accession>
<dbReference type="GO" id="GO:0004252">
    <property type="term" value="F:serine-type endopeptidase activity"/>
    <property type="evidence" value="ECO:0007669"/>
    <property type="project" value="InterPro"/>
</dbReference>
<dbReference type="InterPro" id="IPR009003">
    <property type="entry name" value="Peptidase_S1_PA"/>
</dbReference>
<dbReference type="AlphaFoldDB" id="A0A401Z7I8"/>
<dbReference type="Pfam" id="PF13365">
    <property type="entry name" value="Trypsin_2"/>
    <property type="match status" value="1"/>
</dbReference>
<dbReference type="PANTHER" id="PTHR43343">
    <property type="entry name" value="PEPTIDASE S12"/>
    <property type="match status" value="1"/>
</dbReference>
<evidence type="ECO:0000259" key="3">
    <source>
        <dbReference type="SMART" id="SM00228"/>
    </source>
</evidence>
<feature type="domain" description="PDZ" evidence="3">
    <location>
        <begin position="232"/>
        <end position="311"/>
    </location>
</feature>
<evidence type="ECO:0000313" key="5">
    <source>
        <dbReference type="Proteomes" id="UP000287224"/>
    </source>
</evidence>
<dbReference type="InterPro" id="IPR051201">
    <property type="entry name" value="Chloro_Bact_Ser_Proteases"/>
</dbReference>
<dbReference type="OrthoDB" id="9758917at2"/>
<dbReference type="SUPFAM" id="SSF50494">
    <property type="entry name" value="Trypsin-like serine proteases"/>
    <property type="match status" value="1"/>
</dbReference>
<dbReference type="Proteomes" id="UP000287224">
    <property type="component" value="Unassembled WGS sequence"/>
</dbReference>
<gene>
    <name evidence="4" type="ORF">KDAU_01590</name>
</gene>
<dbReference type="PRINTS" id="PR00834">
    <property type="entry name" value="PROTEASES2C"/>
</dbReference>
<proteinExistence type="predicted"/>
<comment type="caution">
    <text evidence="4">The sequence shown here is derived from an EMBL/GenBank/DDBJ whole genome shotgun (WGS) entry which is preliminary data.</text>
</comment>
<keyword evidence="2" id="KW-0378">Hydrolase</keyword>
<keyword evidence="5" id="KW-1185">Reference proteome</keyword>
<name>A0A401Z7I8_9CHLR</name>
<evidence type="ECO:0000256" key="2">
    <source>
        <dbReference type="ARBA" id="ARBA00022801"/>
    </source>
</evidence>
<sequence length="320" mass="33939">MSTYERDALAMDAYSNAVTAAAERVGPAVVRIDIERDMAPRYGRYAPPPGAGLGSGFIFSSYGQILTNAHVVEKARRIFVTLADGRKFPAGLVGSDSEVDVAVLRIGADHLPVAELGRQPLRVGQLVIAVGNPYGLNWTVTAGVVSALGRTLDVPGSKKMVNLIQTDTSINPGNSGGPLLDSAGRVVGITTAMLPMAQGLGFSIPLDTVKTVLARLAQKRQATITGASLGVGGMRVSLDEQVRRALGLEQPAGMEIVEIRPHTPAEQAELKRQDIIIAADGEVVSEPGDLQRLIRRHKTGEKAIITFLRGGKRRQVTVVL</sequence>
<protein>
    <submittedName>
        <fullName evidence="4">2-alkenal reductase</fullName>
    </submittedName>
</protein>
<dbReference type="Gene3D" id="2.40.10.120">
    <property type="match status" value="1"/>
</dbReference>
<dbReference type="Pfam" id="PF13180">
    <property type="entry name" value="PDZ_2"/>
    <property type="match status" value="1"/>
</dbReference>
<dbReference type="GO" id="GO:0006508">
    <property type="term" value="P:proteolysis"/>
    <property type="evidence" value="ECO:0007669"/>
    <property type="project" value="UniProtKB-KW"/>
</dbReference>
<dbReference type="RefSeq" id="WP_126594170.1">
    <property type="nucleotide sequence ID" value="NZ_BIFQ01000001.1"/>
</dbReference>
<dbReference type="SUPFAM" id="SSF50156">
    <property type="entry name" value="PDZ domain-like"/>
    <property type="match status" value="1"/>
</dbReference>
<evidence type="ECO:0000313" key="4">
    <source>
        <dbReference type="EMBL" id="GCE02830.1"/>
    </source>
</evidence>
<keyword evidence="1" id="KW-0645">Protease</keyword>
<organism evidence="4 5">
    <name type="scientific">Dictyobacter aurantiacus</name>
    <dbReference type="NCBI Taxonomy" id="1936993"/>
    <lineage>
        <taxon>Bacteria</taxon>
        <taxon>Bacillati</taxon>
        <taxon>Chloroflexota</taxon>
        <taxon>Ktedonobacteria</taxon>
        <taxon>Ktedonobacterales</taxon>
        <taxon>Dictyobacteraceae</taxon>
        <taxon>Dictyobacter</taxon>
    </lineage>
</organism>
<reference evidence="5" key="1">
    <citation type="submission" date="2018-12" db="EMBL/GenBank/DDBJ databases">
        <title>Tengunoibacter tsumagoiensis gen. nov., sp. nov., Dictyobacter kobayashii sp. nov., D. alpinus sp. nov., and D. joshuensis sp. nov. and description of Dictyobacteraceae fam. nov. within the order Ktedonobacterales isolated from Tengu-no-mugimeshi.</title>
        <authorList>
            <person name="Wang C.M."/>
            <person name="Zheng Y."/>
            <person name="Sakai Y."/>
            <person name="Toyoda A."/>
            <person name="Minakuchi Y."/>
            <person name="Abe K."/>
            <person name="Yokota A."/>
            <person name="Yabe S."/>
        </authorList>
    </citation>
    <scope>NUCLEOTIDE SEQUENCE [LARGE SCALE GENOMIC DNA]</scope>
    <source>
        <strain evidence="5">S-27</strain>
    </source>
</reference>
<dbReference type="EMBL" id="BIFQ01000001">
    <property type="protein sequence ID" value="GCE02830.1"/>
    <property type="molecule type" value="Genomic_DNA"/>
</dbReference>
<dbReference type="PANTHER" id="PTHR43343:SF3">
    <property type="entry name" value="PROTEASE DO-LIKE 8, CHLOROPLASTIC"/>
    <property type="match status" value="1"/>
</dbReference>
<dbReference type="InterPro" id="IPR001940">
    <property type="entry name" value="Peptidase_S1C"/>
</dbReference>